<evidence type="ECO:0000313" key="1">
    <source>
        <dbReference type="EMBL" id="VDP71922.1"/>
    </source>
</evidence>
<protein>
    <submittedName>
        <fullName evidence="1">Uncharacterized protein</fullName>
    </submittedName>
</protein>
<accession>A0A3P8F6N8</accession>
<dbReference type="EMBL" id="UZAL01037474">
    <property type="protein sequence ID" value="VDP71922.1"/>
    <property type="molecule type" value="Genomic_DNA"/>
</dbReference>
<sequence length="33" mass="3707">MTKIPKKGDLSKCKNYRGTTLLSIPGKVFNRVL</sequence>
<organism evidence="1 2">
    <name type="scientific">Schistosoma mattheei</name>
    <dbReference type="NCBI Taxonomy" id="31246"/>
    <lineage>
        <taxon>Eukaryota</taxon>
        <taxon>Metazoa</taxon>
        <taxon>Spiralia</taxon>
        <taxon>Lophotrochozoa</taxon>
        <taxon>Platyhelminthes</taxon>
        <taxon>Trematoda</taxon>
        <taxon>Digenea</taxon>
        <taxon>Strigeidida</taxon>
        <taxon>Schistosomatoidea</taxon>
        <taxon>Schistosomatidae</taxon>
        <taxon>Schistosoma</taxon>
    </lineage>
</organism>
<keyword evidence="2" id="KW-1185">Reference proteome</keyword>
<proteinExistence type="predicted"/>
<evidence type="ECO:0000313" key="2">
    <source>
        <dbReference type="Proteomes" id="UP000269396"/>
    </source>
</evidence>
<dbReference type="Proteomes" id="UP000269396">
    <property type="component" value="Unassembled WGS sequence"/>
</dbReference>
<name>A0A3P8F6N8_9TREM</name>
<gene>
    <name evidence="1" type="ORF">SMTD_LOCUS16639</name>
</gene>
<reference evidence="1 2" key="1">
    <citation type="submission" date="2018-11" db="EMBL/GenBank/DDBJ databases">
        <authorList>
            <consortium name="Pathogen Informatics"/>
        </authorList>
    </citation>
    <scope>NUCLEOTIDE SEQUENCE [LARGE SCALE GENOMIC DNA]</scope>
    <source>
        <strain>Denwood</strain>
        <strain evidence="2">Zambia</strain>
    </source>
</reference>
<dbReference type="AlphaFoldDB" id="A0A3P8F6N8"/>